<keyword evidence="1" id="KW-0472">Membrane</keyword>
<name>M7NU50_9BACL</name>
<gene>
    <name evidence="2" type="ORF">C772_02872</name>
</gene>
<dbReference type="EMBL" id="AOFT01000020">
    <property type="protein sequence ID" value="EMR05200.1"/>
    <property type="molecule type" value="Genomic_DNA"/>
</dbReference>
<comment type="caution">
    <text evidence="2">The sequence shown here is derived from an EMBL/GenBank/DDBJ whole genome shotgun (WGS) entry which is preliminary data.</text>
</comment>
<dbReference type="PATRIC" id="fig|1235279.3.peg.2874"/>
<sequence>MKRTAQNPLRDENGYTLIIVLLVITLLLAFAATFMATSMNHSFQERTVESGNQSVAAAEMGIQYETAHFEEDFNQLLDDINLETQIRINKLRECIQPPIGEDCDSEQDRQAYESRIESDMRALFFEKVYALINAYKDDTSTINLKKEFAGQAGFYIENVTSNLSSDLPVANLKEIEMNMTVKGEADERTSTLMATVIFPVPERFLNPDEAEKVQTTFVEVNEDMSYEDIFNPQAPTISCSTLIDNVKSGTATAPYKCKADDSLNDIVDKIDSSGQDPRDFTVFTSNFVQDVCESKCNNLNNMNFSGVNVVVDSREVEAFNNMNNLVNANLIINGTLSVGNNLNNLGKNGVKQTLIVKGLNVDNNIQNMSYTNLLVLGNPDGSQADLKWGNHFDVDIYSRLCIDIDRIKSEDLIRLSKDANFTDSGSLIYYSRDPNKTFRLQQNNDYYVVRAPSYASFLEKCGVTQKKTVTRPVDMSVPSVLDPNYDIQVDY</sequence>
<dbReference type="eggNOG" id="ENOG5030MPG">
    <property type="taxonomic scope" value="Bacteria"/>
</dbReference>
<accession>M7NU50</accession>
<feature type="transmembrane region" description="Helical" evidence="1">
    <location>
        <begin position="15"/>
        <end position="36"/>
    </location>
</feature>
<evidence type="ECO:0000313" key="3">
    <source>
        <dbReference type="Proteomes" id="UP000011919"/>
    </source>
</evidence>
<keyword evidence="1" id="KW-1133">Transmembrane helix</keyword>
<dbReference type="AlphaFoldDB" id="M7NU50"/>
<proteinExistence type="predicted"/>
<dbReference type="STRING" id="1235279.C772_02872"/>
<organism evidence="2 3">
    <name type="scientific">Bhargavaea cecembensis DSE10</name>
    <dbReference type="NCBI Taxonomy" id="1235279"/>
    <lineage>
        <taxon>Bacteria</taxon>
        <taxon>Bacillati</taxon>
        <taxon>Bacillota</taxon>
        <taxon>Bacilli</taxon>
        <taxon>Bacillales</taxon>
        <taxon>Caryophanaceae</taxon>
        <taxon>Bhargavaea</taxon>
    </lineage>
</organism>
<dbReference type="RefSeq" id="WP_008301061.1">
    <property type="nucleotide sequence ID" value="NZ_AOFT01000020.1"/>
</dbReference>
<keyword evidence="1" id="KW-0812">Transmembrane</keyword>
<dbReference type="Proteomes" id="UP000011919">
    <property type="component" value="Unassembled WGS sequence"/>
</dbReference>
<evidence type="ECO:0000256" key="1">
    <source>
        <dbReference type="SAM" id="Phobius"/>
    </source>
</evidence>
<protein>
    <submittedName>
        <fullName evidence="2">Uncharacterized protein</fullName>
    </submittedName>
</protein>
<keyword evidence="3" id="KW-1185">Reference proteome</keyword>
<evidence type="ECO:0000313" key="2">
    <source>
        <dbReference type="EMBL" id="EMR05200.1"/>
    </source>
</evidence>
<dbReference type="OrthoDB" id="2421809at2"/>
<reference evidence="2 3" key="1">
    <citation type="journal article" date="2013" name="Genome Announc.">
        <title>Draft Genome Sequence of Bhargavaea cecembensis Strain DSE10T, Isolated from a Deep-Sea Sediment Sample Collected at a Depth of 5,904 m from the Chagos-Laccadive Ridge System in the Indian Ocean.</title>
        <authorList>
            <person name="Shivaji S."/>
            <person name="Ara S."/>
            <person name="Begum Z."/>
            <person name="Ruth M."/>
            <person name="Singh A."/>
            <person name="Kumar Pinnaka A."/>
        </authorList>
    </citation>
    <scope>NUCLEOTIDE SEQUENCE [LARGE SCALE GENOMIC DNA]</scope>
    <source>
        <strain evidence="2 3">DSE10</strain>
    </source>
</reference>